<keyword evidence="3" id="KW-1185">Reference proteome</keyword>
<feature type="transmembrane region" description="Helical" evidence="1">
    <location>
        <begin position="41"/>
        <end position="63"/>
    </location>
</feature>
<proteinExistence type="predicted"/>
<dbReference type="KEGG" id="sli:Slin_5289"/>
<reference evidence="2 3" key="1">
    <citation type="journal article" date="2010" name="Stand. Genomic Sci.">
        <title>Complete genome sequence of Spirosoma linguale type strain (1).</title>
        <authorList>
            <person name="Lail K."/>
            <person name="Sikorski J."/>
            <person name="Saunders E."/>
            <person name="Lapidus A."/>
            <person name="Glavina Del Rio T."/>
            <person name="Copeland A."/>
            <person name="Tice H."/>
            <person name="Cheng J.-F."/>
            <person name="Lucas S."/>
            <person name="Nolan M."/>
            <person name="Bruce D."/>
            <person name="Goodwin L."/>
            <person name="Pitluck S."/>
            <person name="Ivanova N."/>
            <person name="Mavromatis K."/>
            <person name="Ovchinnikova G."/>
            <person name="Pati A."/>
            <person name="Chen A."/>
            <person name="Palaniappan K."/>
            <person name="Land M."/>
            <person name="Hauser L."/>
            <person name="Chang Y.-J."/>
            <person name="Jeffries C.D."/>
            <person name="Chain P."/>
            <person name="Brettin T."/>
            <person name="Detter J.C."/>
            <person name="Schuetze A."/>
            <person name="Rohde M."/>
            <person name="Tindall B.J."/>
            <person name="Goeker M."/>
            <person name="Bristow J."/>
            <person name="Eisen J.A."/>
            <person name="Markowitz V."/>
            <person name="Hugenholtz P."/>
            <person name="Kyrpides N.C."/>
            <person name="Klenk H.-P."/>
            <person name="Chen F."/>
        </authorList>
    </citation>
    <scope>NUCLEOTIDE SEQUENCE [LARGE SCALE GENOMIC DNA]</scope>
    <source>
        <strain evidence="3">ATCC 33905 / DSM 74 / LMG 10896 / Claus 1</strain>
    </source>
</reference>
<sequence>MFVEEGGRAVDWRAVGTQQLVRVAYLRHASRLHDHPLLQTLVRYAAIIHITLPLMFPFGNPFATNLLKQR</sequence>
<dbReference type="STRING" id="504472.Slin_5289"/>
<keyword evidence="1" id="KW-0472">Membrane</keyword>
<gene>
    <name evidence="2" type="ordered locus">Slin_5289</name>
</gene>
<evidence type="ECO:0000256" key="1">
    <source>
        <dbReference type="SAM" id="Phobius"/>
    </source>
</evidence>
<keyword evidence="1" id="KW-1133">Transmembrane helix</keyword>
<dbReference type="EMBL" id="CP001769">
    <property type="protein sequence ID" value="ADB41258.1"/>
    <property type="molecule type" value="Genomic_DNA"/>
</dbReference>
<organism evidence="2 3">
    <name type="scientific">Spirosoma linguale (strain ATCC 33905 / DSM 74 / LMG 10896 / Claus 1)</name>
    <dbReference type="NCBI Taxonomy" id="504472"/>
    <lineage>
        <taxon>Bacteria</taxon>
        <taxon>Pseudomonadati</taxon>
        <taxon>Bacteroidota</taxon>
        <taxon>Cytophagia</taxon>
        <taxon>Cytophagales</taxon>
        <taxon>Cytophagaceae</taxon>
        <taxon>Spirosoma</taxon>
    </lineage>
</organism>
<evidence type="ECO:0000313" key="2">
    <source>
        <dbReference type="EMBL" id="ADB41258.1"/>
    </source>
</evidence>
<keyword evidence="1" id="KW-0812">Transmembrane</keyword>
<protein>
    <submittedName>
        <fullName evidence="2">Uncharacterized protein</fullName>
    </submittedName>
</protein>
<evidence type="ECO:0000313" key="3">
    <source>
        <dbReference type="Proteomes" id="UP000002028"/>
    </source>
</evidence>
<dbReference type="Proteomes" id="UP000002028">
    <property type="component" value="Chromosome"/>
</dbReference>
<dbReference type="HOGENOM" id="CLU_203309_0_0_10"/>
<name>D2QE42_SPILD</name>
<dbReference type="AlphaFoldDB" id="D2QE42"/>
<accession>D2QE42</accession>